<sequence>MAPEEGIFSSHSTPYIKKHNFSQSLSVDSNYFPELTINTASFETDDGITEIHDFKTSASTRRMQFLNSSGSLNVRSLDSGSGGGSTDVEFEMKPFSRTRSYSPLRYMKTTSQRSLAASDQFLTCEQRTSFNNSWKILKDRILQQYEGSFYLNFGILIFGKVFKKVPELLEVFHLPSIEEIHNLPEDHMVNRHAILFTSLIDLAVRNIDQLESELGPALIIYGQRHAHFKSKKYFSESNIRCLCAQVVCTVAEILLDDLDSNCVNAWIDVLRFMGHTLLCGFDNEK</sequence>
<dbReference type="WBParaSite" id="RSKR_0000191000.1">
    <property type="protein sequence ID" value="RSKR_0000191000.1"/>
    <property type="gene ID" value="RSKR_0000191000"/>
</dbReference>
<protein>
    <submittedName>
        <fullName evidence="2">GLOBIN domain-containing protein</fullName>
    </submittedName>
</protein>
<name>A0AC35TLQ4_9BILA</name>
<organism evidence="1 2">
    <name type="scientific">Rhabditophanes sp. KR3021</name>
    <dbReference type="NCBI Taxonomy" id="114890"/>
    <lineage>
        <taxon>Eukaryota</taxon>
        <taxon>Metazoa</taxon>
        <taxon>Ecdysozoa</taxon>
        <taxon>Nematoda</taxon>
        <taxon>Chromadorea</taxon>
        <taxon>Rhabditida</taxon>
        <taxon>Tylenchina</taxon>
        <taxon>Panagrolaimomorpha</taxon>
        <taxon>Strongyloidoidea</taxon>
        <taxon>Alloionematidae</taxon>
        <taxon>Rhabditophanes</taxon>
    </lineage>
</organism>
<evidence type="ECO:0000313" key="2">
    <source>
        <dbReference type="WBParaSite" id="RSKR_0000191000.1"/>
    </source>
</evidence>
<reference evidence="2" key="1">
    <citation type="submission" date="2016-11" db="UniProtKB">
        <authorList>
            <consortium name="WormBaseParasite"/>
        </authorList>
    </citation>
    <scope>IDENTIFICATION</scope>
    <source>
        <strain evidence="2">KR3021</strain>
    </source>
</reference>
<accession>A0AC35TLQ4</accession>
<evidence type="ECO:0000313" key="1">
    <source>
        <dbReference type="Proteomes" id="UP000095286"/>
    </source>
</evidence>
<dbReference type="Proteomes" id="UP000095286">
    <property type="component" value="Unplaced"/>
</dbReference>
<proteinExistence type="predicted"/>